<dbReference type="PANTHER" id="PTHR22893:SF93">
    <property type="entry name" value="HYPOTHETICAL OXIDOREDUCTASE (EUROFUNG)"/>
    <property type="match status" value="1"/>
</dbReference>
<dbReference type="PANTHER" id="PTHR22893">
    <property type="entry name" value="NADH OXIDOREDUCTASE-RELATED"/>
    <property type="match status" value="1"/>
</dbReference>
<dbReference type="Gene3D" id="3.20.20.70">
    <property type="entry name" value="Aldolase class I"/>
    <property type="match status" value="1"/>
</dbReference>
<organism evidence="2 3">
    <name type="scientific">Colletotrichum zoysiae</name>
    <dbReference type="NCBI Taxonomy" id="1216348"/>
    <lineage>
        <taxon>Eukaryota</taxon>
        <taxon>Fungi</taxon>
        <taxon>Dikarya</taxon>
        <taxon>Ascomycota</taxon>
        <taxon>Pezizomycotina</taxon>
        <taxon>Sordariomycetes</taxon>
        <taxon>Hypocreomycetidae</taxon>
        <taxon>Glomerellales</taxon>
        <taxon>Glomerellaceae</taxon>
        <taxon>Colletotrichum</taxon>
        <taxon>Colletotrichum graminicola species complex</taxon>
    </lineage>
</organism>
<dbReference type="GO" id="GO:0016491">
    <property type="term" value="F:oxidoreductase activity"/>
    <property type="evidence" value="ECO:0007669"/>
    <property type="project" value="InterPro"/>
</dbReference>
<dbReference type="GO" id="GO:0010181">
    <property type="term" value="F:FMN binding"/>
    <property type="evidence" value="ECO:0007669"/>
    <property type="project" value="InterPro"/>
</dbReference>
<dbReference type="EMBL" id="MU842875">
    <property type="protein sequence ID" value="KAK2028636.1"/>
    <property type="molecule type" value="Genomic_DNA"/>
</dbReference>
<gene>
    <name evidence="2" type="ORF">LX32DRAFT_663768</name>
</gene>
<sequence length="323" mass="36593">MSLHTCMLKKPKRNSVRMRITLRHRVIVASITGNRGVPLAKGTSEKPNRVWLHHGLGGFIYAQLWHTSVATIPYMTGSPTLSASATPWGDDEKFPFCDPVTKENISQKDYPPWAMSLEDMNRTIADFVTAARTAIEFDFDGVEINGCNGNLLDQFLHSNINTRTDAYGGSTDKRARLPLVLLSAPTEIYNYTRGTERVETWTYLCSQIARTYIGKDRLSYMHLIKPSFDRIDSEAERDGFYRSWSPPEVSNLHFRETLKDTPAFTCGWNAVAFAKWFVSNPDLPARLMKGAPLHAYDRSRFCGSWDDNVVKSPKSERDIESQA</sequence>
<evidence type="ECO:0000313" key="2">
    <source>
        <dbReference type="EMBL" id="KAK2028636.1"/>
    </source>
</evidence>
<reference evidence="2" key="1">
    <citation type="submission" date="2021-06" db="EMBL/GenBank/DDBJ databases">
        <title>Comparative genomics, transcriptomics and evolutionary studies reveal genomic signatures of adaptation to plant cell wall in hemibiotrophic fungi.</title>
        <authorList>
            <consortium name="DOE Joint Genome Institute"/>
            <person name="Baroncelli R."/>
            <person name="Diaz J.F."/>
            <person name="Benocci T."/>
            <person name="Peng M."/>
            <person name="Battaglia E."/>
            <person name="Haridas S."/>
            <person name="Andreopoulos W."/>
            <person name="Labutti K."/>
            <person name="Pangilinan J."/>
            <person name="Floch G.L."/>
            <person name="Makela M.R."/>
            <person name="Henrissat B."/>
            <person name="Grigoriev I.V."/>
            <person name="Crouch J.A."/>
            <person name="De Vries R.P."/>
            <person name="Sukno S.A."/>
            <person name="Thon M.R."/>
        </authorList>
    </citation>
    <scope>NUCLEOTIDE SEQUENCE</scope>
    <source>
        <strain evidence="2">MAFF235873</strain>
    </source>
</reference>
<dbReference type="SUPFAM" id="SSF51395">
    <property type="entry name" value="FMN-linked oxidoreductases"/>
    <property type="match status" value="1"/>
</dbReference>
<dbReference type="AlphaFoldDB" id="A0AAD9HGE6"/>
<keyword evidence="3" id="KW-1185">Reference proteome</keyword>
<feature type="domain" description="NADH:flavin oxidoreductase/NADH oxidase N-terminal" evidence="1">
    <location>
        <begin position="56"/>
        <end position="292"/>
    </location>
</feature>
<dbReference type="Pfam" id="PF00724">
    <property type="entry name" value="Oxidored_FMN"/>
    <property type="match status" value="1"/>
</dbReference>
<accession>A0AAD9HGE6</accession>
<name>A0AAD9HGE6_9PEZI</name>
<evidence type="ECO:0000313" key="3">
    <source>
        <dbReference type="Proteomes" id="UP001232148"/>
    </source>
</evidence>
<dbReference type="InterPro" id="IPR045247">
    <property type="entry name" value="Oye-like"/>
</dbReference>
<protein>
    <submittedName>
        <fullName evidence="2">FMN-linked oxidoreductase</fullName>
    </submittedName>
</protein>
<dbReference type="Proteomes" id="UP001232148">
    <property type="component" value="Unassembled WGS sequence"/>
</dbReference>
<comment type="caution">
    <text evidence="2">The sequence shown here is derived from an EMBL/GenBank/DDBJ whole genome shotgun (WGS) entry which is preliminary data.</text>
</comment>
<proteinExistence type="predicted"/>
<dbReference type="InterPro" id="IPR013785">
    <property type="entry name" value="Aldolase_TIM"/>
</dbReference>
<evidence type="ECO:0000259" key="1">
    <source>
        <dbReference type="Pfam" id="PF00724"/>
    </source>
</evidence>
<dbReference type="InterPro" id="IPR001155">
    <property type="entry name" value="OxRdtase_FMN_N"/>
</dbReference>